<reference evidence="1 2" key="1">
    <citation type="submission" date="2024-02" db="EMBL/GenBank/DDBJ databases">
        <title>FIRST GENOME SEQUENCES OF Leishmania (Viannia) shawi, Leishmania (Viannia) lindenbergi AND Leishmania (Viannia) utingensis.</title>
        <authorList>
            <person name="Resadore F."/>
            <person name="Custodio M.G.F."/>
            <person name="Boite M.C."/>
            <person name="Cupolillo E."/>
            <person name="Ferreira G.E.M."/>
        </authorList>
    </citation>
    <scope>NUCLEOTIDE SEQUENCE [LARGE SCALE GENOMIC DNA]</scope>
    <source>
        <strain evidence="1 2">MDAS/BR/1979/M5533</strain>
    </source>
</reference>
<keyword evidence="2" id="KW-1185">Reference proteome</keyword>
<gene>
    <name evidence="1" type="ORF">Q4I28_005879</name>
</gene>
<dbReference type="EMBL" id="JBAMZN010000032">
    <property type="protein sequence ID" value="KAL0520750.1"/>
    <property type="molecule type" value="Genomic_DNA"/>
</dbReference>
<dbReference type="Proteomes" id="UP001501274">
    <property type="component" value="Unassembled WGS sequence"/>
</dbReference>
<dbReference type="AlphaFoldDB" id="A0AAW3BDB2"/>
<protein>
    <submittedName>
        <fullName evidence="1">Uncharacterized protein</fullName>
    </submittedName>
</protein>
<comment type="caution">
    <text evidence="1">The sequence shown here is derived from an EMBL/GenBank/DDBJ whole genome shotgun (WGS) entry which is preliminary data.</text>
</comment>
<evidence type="ECO:0000313" key="1">
    <source>
        <dbReference type="EMBL" id="KAL0520750.1"/>
    </source>
</evidence>
<sequence>MRGQGSPPRLCWAADGYAAPIVTEDLLQLQRIVCGFLIRRQCEQRFERQEKLLDLRKGMLLRMSRLSPSATPVKEGVVADGFAVGGTAVVLSINTDQRSTSSYETSDRTHFTAPLLPATSARCQSSAPALWGGREPAVPPRARLRARGVRR</sequence>
<evidence type="ECO:0000313" key="2">
    <source>
        <dbReference type="Proteomes" id="UP001501274"/>
    </source>
</evidence>
<organism evidence="1 2">
    <name type="scientific">Leishmania naiffi</name>
    <dbReference type="NCBI Taxonomy" id="5678"/>
    <lineage>
        <taxon>Eukaryota</taxon>
        <taxon>Discoba</taxon>
        <taxon>Euglenozoa</taxon>
        <taxon>Kinetoplastea</taxon>
        <taxon>Metakinetoplastina</taxon>
        <taxon>Trypanosomatida</taxon>
        <taxon>Trypanosomatidae</taxon>
        <taxon>Leishmaniinae</taxon>
        <taxon>Leishmania</taxon>
        <taxon>Leishmania naiffi species complex</taxon>
    </lineage>
</organism>
<accession>A0AAW3BDB2</accession>
<name>A0AAW3BDB2_9TRYP</name>
<proteinExistence type="predicted"/>